<sequence length="105" mass="12181">MIIIIKNENPQLMRKLSFSSQITQIEVINEVYSSDDYTLCLQLCLISVYQELKEHKNDFLELCGECKKDNEKKSSLENAGLEPYGHLGWKGDGNRNNWTLPWTDI</sequence>
<protein>
    <submittedName>
        <fullName evidence="1">Uncharacterized protein</fullName>
    </submittedName>
</protein>
<reference evidence="1" key="1">
    <citation type="journal article" date="2022" name="Int. J. Mol. Sci.">
        <title>Draft Genome of Tanacetum Coccineum: Genomic Comparison of Closely Related Tanacetum-Family Plants.</title>
        <authorList>
            <person name="Yamashiro T."/>
            <person name="Shiraishi A."/>
            <person name="Nakayama K."/>
            <person name="Satake H."/>
        </authorList>
    </citation>
    <scope>NUCLEOTIDE SEQUENCE</scope>
</reference>
<dbReference type="Proteomes" id="UP001151760">
    <property type="component" value="Unassembled WGS sequence"/>
</dbReference>
<dbReference type="EMBL" id="BQNB010020789">
    <property type="protein sequence ID" value="GJT99650.1"/>
    <property type="molecule type" value="Genomic_DNA"/>
</dbReference>
<reference evidence="1" key="2">
    <citation type="submission" date="2022-01" db="EMBL/GenBank/DDBJ databases">
        <authorList>
            <person name="Yamashiro T."/>
            <person name="Shiraishi A."/>
            <person name="Satake H."/>
            <person name="Nakayama K."/>
        </authorList>
    </citation>
    <scope>NUCLEOTIDE SEQUENCE</scope>
</reference>
<evidence type="ECO:0000313" key="2">
    <source>
        <dbReference type="Proteomes" id="UP001151760"/>
    </source>
</evidence>
<name>A0ABQ5IHI0_9ASTR</name>
<gene>
    <name evidence="1" type="ORF">Tco_1109989</name>
</gene>
<organism evidence="1 2">
    <name type="scientific">Tanacetum coccineum</name>
    <dbReference type="NCBI Taxonomy" id="301880"/>
    <lineage>
        <taxon>Eukaryota</taxon>
        <taxon>Viridiplantae</taxon>
        <taxon>Streptophyta</taxon>
        <taxon>Embryophyta</taxon>
        <taxon>Tracheophyta</taxon>
        <taxon>Spermatophyta</taxon>
        <taxon>Magnoliopsida</taxon>
        <taxon>eudicotyledons</taxon>
        <taxon>Gunneridae</taxon>
        <taxon>Pentapetalae</taxon>
        <taxon>asterids</taxon>
        <taxon>campanulids</taxon>
        <taxon>Asterales</taxon>
        <taxon>Asteraceae</taxon>
        <taxon>Asteroideae</taxon>
        <taxon>Anthemideae</taxon>
        <taxon>Anthemidinae</taxon>
        <taxon>Tanacetum</taxon>
    </lineage>
</organism>
<evidence type="ECO:0000313" key="1">
    <source>
        <dbReference type="EMBL" id="GJT99650.1"/>
    </source>
</evidence>
<comment type="caution">
    <text evidence="1">The sequence shown here is derived from an EMBL/GenBank/DDBJ whole genome shotgun (WGS) entry which is preliminary data.</text>
</comment>
<keyword evidence="2" id="KW-1185">Reference proteome</keyword>
<proteinExistence type="predicted"/>
<accession>A0ABQ5IHI0</accession>